<feature type="domain" description="Gfo/Idh/MocA-like oxidoreductase N-terminal" evidence="2">
    <location>
        <begin position="35"/>
        <end position="158"/>
    </location>
</feature>
<comment type="caution">
    <text evidence="4">The sequence shown here is derived from an EMBL/GenBank/DDBJ whole genome shotgun (WGS) entry which is preliminary data.</text>
</comment>
<dbReference type="RefSeq" id="WP_379040562.1">
    <property type="nucleotide sequence ID" value="NZ_JBHSKW010000005.1"/>
</dbReference>
<dbReference type="PANTHER" id="PTHR43818:SF12">
    <property type="entry name" value="NADH-DEPENDENT DEHYDROGENASE-RELATED"/>
    <property type="match status" value="1"/>
</dbReference>
<dbReference type="Pfam" id="PF22725">
    <property type="entry name" value="GFO_IDH_MocA_C3"/>
    <property type="match status" value="1"/>
</dbReference>
<proteinExistence type="predicted"/>
<feature type="signal peptide" evidence="1">
    <location>
        <begin position="1"/>
        <end position="27"/>
    </location>
</feature>
<keyword evidence="1" id="KW-0732">Signal</keyword>
<sequence>MMYRRSFIKKSSLLAGGVLLQNTLASAIQLSSNPIKIAVIGCGDRGTGLIKVMQTLPDFFKINAICDVLDFRLNNAKKLLLDGSYIAYEDYKKLMNSKDVDAVIISVTLSNHFEIAKAALLAGKHIYLEKTMTYDIPQALELVKLKENYPKQILQVGHQYRYTPLYFKVKEMIQKGYLGKITHVDCRWDRNSTWRRALPSSYLERAVNWRMYKEYSGGLAAELLSHQMDFINWVFDTRPKEIIATGGVDFYKDGRETFDNVQVLFRYEKENMIGTFGSTLANAHDGYLFKIKGTKGMVSLLINDGVYYPEKETVKELLTVDGVTGATKIEWNTDGGIPIDADKSKDGSWHSLKDFHNCIVGRKEPTSNVKTGATTAFCVHLANEAMYNNTIQYWKPEFDV</sequence>
<organism evidence="4 5">
    <name type="scientific">Pedobacter alpinus</name>
    <dbReference type="NCBI Taxonomy" id="1590643"/>
    <lineage>
        <taxon>Bacteria</taxon>
        <taxon>Pseudomonadati</taxon>
        <taxon>Bacteroidota</taxon>
        <taxon>Sphingobacteriia</taxon>
        <taxon>Sphingobacteriales</taxon>
        <taxon>Sphingobacteriaceae</taxon>
        <taxon>Pedobacter</taxon>
    </lineage>
</organism>
<evidence type="ECO:0000313" key="5">
    <source>
        <dbReference type="Proteomes" id="UP001597546"/>
    </source>
</evidence>
<dbReference type="PANTHER" id="PTHR43818">
    <property type="entry name" value="BCDNA.GH03377"/>
    <property type="match status" value="1"/>
</dbReference>
<dbReference type="InterPro" id="IPR050463">
    <property type="entry name" value="Gfo/Idh/MocA_oxidrdct_glycsds"/>
</dbReference>
<dbReference type="Proteomes" id="UP001597546">
    <property type="component" value="Unassembled WGS sequence"/>
</dbReference>
<protein>
    <submittedName>
        <fullName evidence="4">Gfo/Idh/MocA family protein</fullName>
    </submittedName>
</protein>
<accession>A0ABW5TNY7</accession>
<feature type="domain" description="GFO/IDH/MocA-like oxidoreductase" evidence="3">
    <location>
        <begin position="168"/>
        <end position="298"/>
    </location>
</feature>
<feature type="chain" id="PRO_5047030917" evidence="1">
    <location>
        <begin position="28"/>
        <end position="400"/>
    </location>
</feature>
<dbReference type="SUPFAM" id="SSF55347">
    <property type="entry name" value="Glyceraldehyde-3-phosphate dehydrogenase-like, C-terminal domain"/>
    <property type="match status" value="1"/>
</dbReference>
<dbReference type="Pfam" id="PF01408">
    <property type="entry name" value="GFO_IDH_MocA"/>
    <property type="match status" value="1"/>
</dbReference>
<dbReference type="InterPro" id="IPR000683">
    <property type="entry name" value="Gfo/Idh/MocA-like_OxRdtase_N"/>
</dbReference>
<dbReference type="Gene3D" id="3.30.360.10">
    <property type="entry name" value="Dihydrodipicolinate Reductase, domain 2"/>
    <property type="match status" value="1"/>
</dbReference>
<evidence type="ECO:0000259" key="2">
    <source>
        <dbReference type="Pfam" id="PF01408"/>
    </source>
</evidence>
<keyword evidence="5" id="KW-1185">Reference proteome</keyword>
<dbReference type="InterPro" id="IPR055170">
    <property type="entry name" value="GFO_IDH_MocA-like_dom"/>
</dbReference>
<dbReference type="Gene3D" id="3.40.50.720">
    <property type="entry name" value="NAD(P)-binding Rossmann-like Domain"/>
    <property type="match status" value="1"/>
</dbReference>
<evidence type="ECO:0000256" key="1">
    <source>
        <dbReference type="SAM" id="SignalP"/>
    </source>
</evidence>
<name>A0ABW5TNY7_9SPHI</name>
<evidence type="ECO:0000313" key="4">
    <source>
        <dbReference type="EMBL" id="MFD2730644.1"/>
    </source>
</evidence>
<dbReference type="EMBL" id="JBHULV010000008">
    <property type="protein sequence ID" value="MFD2730644.1"/>
    <property type="molecule type" value="Genomic_DNA"/>
</dbReference>
<dbReference type="InterPro" id="IPR036291">
    <property type="entry name" value="NAD(P)-bd_dom_sf"/>
</dbReference>
<evidence type="ECO:0000259" key="3">
    <source>
        <dbReference type="Pfam" id="PF22725"/>
    </source>
</evidence>
<gene>
    <name evidence="4" type="ORF">ACFSSE_02915</name>
</gene>
<dbReference type="SUPFAM" id="SSF51735">
    <property type="entry name" value="NAD(P)-binding Rossmann-fold domains"/>
    <property type="match status" value="1"/>
</dbReference>
<reference evidence="5" key="1">
    <citation type="journal article" date="2019" name="Int. J. Syst. Evol. Microbiol.">
        <title>The Global Catalogue of Microorganisms (GCM) 10K type strain sequencing project: providing services to taxonomists for standard genome sequencing and annotation.</title>
        <authorList>
            <consortium name="The Broad Institute Genomics Platform"/>
            <consortium name="The Broad Institute Genome Sequencing Center for Infectious Disease"/>
            <person name="Wu L."/>
            <person name="Ma J."/>
        </authorList>
    </citation>
    <scope>NUCLEOTIDE SEQUENCE [LARGE SCALE GENOMIC DNA]</scope>
    <source>
        <strain evidence="5">KCTC 42456</strain>
    </source>
</reference>